<evidence type="ECO:0008006" key="4">
    <source>
        <dbReference type="Google" id="ProtNLM"/>
    </source>
</evidence>
<evidence type="ECO:0000313" key="2">
    <source>
        <dbReference type="EMBL" id="RZU75118.1"/>
    </source>
</evidence>
<dbReference type="AlphaFoldDB" id="A0A4Q8BBZ8"/>
<proteinExistence type="predicted"/>
<dbReference type="EMBL" id="SHLD01000001">
    <property type="protein sequence ID" value="RZU75118.1"/>
    <property type="molecule type" value="Genomic_DNA"/>
</dbReference>
<keyword evidence="3" id="KW-1185">Reference proteome</keyword>
<dbReference type="Proteomes" id="UP000294114">
    <property type="component" value="Unassembled WGS sequence"/>
</dbReference>
<reference evidence="2 3" key="1">
    <citation type="submission" date="2019-02" db="EMBL/GenBank/DDBJ databases">
        <title>Sequencing the genomes of 1000 actinobacteria strains.</title>
        <authorList>
            <person name="Klenk H.-P."/>
        </authorList>
    </citation>
    <scope>NUCLEOTIDE SEQUENCE [LARGE SCALE GENOMIC DNA]</scope>
    <source>
        <strain evidence="2 3">DSM 45612</strain>
    </source>
</reference>
<accession>A0A4Q8BBZ8</accession>
<keyword evidence="1" id="KW-0472">Membrane</keyword>
<gene>
    <name evidence="2" type="ORF">EV384_3645</name>
</gene>
<protein>
    <recommendedName>
        <fullName evidence="4">Adhesin domain-containing protein</fullName>
    </recommendedName>
</protein>
<evidence type="ECO:0000313" key="3">
    <source>
        <dbReference type="Proteomes" id="UP000294114"/>
    </source>
</evidence>
<sequence length="298" mass="30987">MAASGDDGYRRVEVAGEPAVEVSGDPDPVSSRRWSWPGPVRLLSVAAVLVVALGVVAVVATLSHPARLGFAFSGGEPPAVTTSAEPGGVGAAEAAAEQAVTAPLAGRRRASFELVDGLTTFGLRTADLGDELYRIEVPTDGGVTPRPKVRGDRVRLRVEENGRRGPAAVEVLLNSRVEWRLRLAGGVSDQLLDLSGGRLTGIELIGGSSRTELRLPRLAGTLTVRMTGGTSLLTVRVPDASPARVRAASGAGSVAVYQERRDGVVAGELVSSPSWDRAVDRLYVDLVAGANTVTIEEG</sequence>
<name>A0A4Q8BBZ8_9ACTN</name>
<keyword evidence="1" id="KW-1133">Transmembrane helix</keyword>
<keyword evidence="1" id="KW-0812">Transmembrane</keyword>
<organism evidence="2 3">
    <name type="scientific">Micromonospora kangleipakensis</name>
    <dbReference type="NCBI Taxonomy" id="1077942"/>
    <lineage>
        <taxon>Bacteria</taxon>
        <taxon>Bacillati</taxon>
        <taxon>Actinomycetota</taxon>
        <taxon>Actinomycetes</taxon>
        <taxon>Micromonosporales</taxon>
        <taxon>Micromonosporaceae</taxon>
        <taxon>Micromonospora</taxon>
    </lineage>
</organism>
<evidence type="ECO:0000256" key="1">
    <source>
        <dbReference type="SAM" id="Phobius"/>
    </source>
</evidence>
<feature type="transmembrane region" description="Helical" evidence="1">
    <location>
        <begin position="42"/>
        <end position="62"/>
    </location>
</feature>
<dbReference type="RefSeq" id="WP_242624138.1">
    <property type="nucleotide sequence ID" value="NZ_SHLD01000001.1"/>
</dbReference>
<comment type="caution">
    <text evidence="2">The sequence shown here is derived from an EMBL/GenBank/DDBJ whole genome shotgun (WGS) entry which is preliminary data.</text>
</comment>